<feature type="domain" description="IclR-ED" evidence="5">
    <location>
        <begin position="70"/>
        <end position="255"/>
    </location>
</feature>
<evidence type="ECO:0000256" key="2">
    <source>
        <dbReference type="ARBA" id="ARBA00023125"/>
    </source>
</evidence>
<gene>
    <name evidence="6" type="ORF">ACFQ3N_03425</name>
</gene>
<dbReference type="InterPro" id="IPR029016">
    <property type="entry name" value="GAF-like_dom_sf"/>
</dbReference>
<name>A0ABW3LHP2_9BACI</name>
<dbReference type="EMBL" id="JBHTKJ010000007">
    <property type="protein sequence ID" value="MFD1037475.1"/>
    <property type="molecule type" value="Genomic_DNA"/>
</dbReference>
<dbReference type="PROSITE" id="PS51078">
    <property type="entry name" value="ICLR_ED"/>
    <property type="match status" value="1"/>
</dbReference>
<accession>A0ABW3LHP2</accession>
<keyword evidence="7" id="KW-1185">Reference proteome</keyword>
<dbReference type="SUPFAM" id="SSF46785">
    <property type="entry name" value="Winged helix' DNA-binding domain"/>
    <property type="match status" value="1"/>
</dbReference>
<keyword evidence="3" id="KW-0804">Transcription</keyword>
<dbReference type="InterPro" id="IPR050707">
    <property type="entry name" value="HTH_MetabolicPath_Reg"/>
</dbReference>
<dbReference type="Proteomes" id="UP001597040">
    <property type="component" value="Unassembled WGS sequence"/>
</dbReference>
<dbReference type="PANTHER" id="PTHR30136:SF7">
    <property type="entry name" value="HTH-TYPE TRANSCRIPTIONAL REGULATOR KDGR-RELATED"/>
    <property type="match status" value="1"/>
</dbReference>
<dbReference type="Gene3D" id="1.10.10.10">
    <property type="entry name" value="Winged helix-like DNA-binding domain superfamily/Winged helix DNA-binding domain"/>
    <property type="match status" value="1"/>
</dbReference>
<protein>
    <submittedName>
        <fullName evidence="6">IclR family transcriptional regulator</fullName>
    </submittedName>
</protein>
<dbReference type="RefSeq" id="WP_390359546.1">
    <property type="nucleotide sequence ID" value="NZ_JBHTKJ010000007.1"/>
</dbReference>
<evidence type="ECO:0000256" key="1">
    <source>
        <dbReference type="ARBA" id="ARBA00023015"/>
    </source>
</evidence>
<dbReference type="InterPro" id="IPR036390">
    <property type="entry name" value="WH_DNA-bd_sf"/>
</dbReference>
<dbReference type="InterPro" id="IPR036388">
    <property type="entry name" value="WH-like_DNA-bd_sf"/>
</dbReference>
<dbReference type="Pfam" id="PF01614">
    <property type="entry name" value="IclR_C"/>
    <property type="match status" value="1"/>
</dbReference>
<keyword evidence="2" id="KW-0238">DNA-binding</keyword>
<dbReference type="Gene3D" id="3.30.450.40">
    <property type="match status" value="1"/>
</dbReference>
<sequence length="256" mass="28875">MSQNKYQIPSIHKAINVLELLKQQESLTLKEIKQELDMPISTCYNILTTLENRGFVQRSVDTGHYSLGMTLMHFGLFIYNNIDFKKMGKHYLGKLSEEFGETAYLSIIDKSSFKGLVIERHQGDRTGLVYSRNTGDTFPIYASGTGKSLMSGLSEDELQVFFEKTEMISYTSNTITDEETLREEIKEIIKEGYAISISAYEDNVISVSSPISDSLGRVIASVSLVGPINRIDPMLDKVIYMVKKTAMDISKEIGYQ</sequence>
<evidence type="ECO:0000313" key="7">
    <source>
        <dbReference type="Proteomes" id="UP001597040"/>
    </source>
</evidence>
<reference evidence="7" key="1">
    <citation type="journal article" date="2019" name="Int. J. Syst. Evol. Microbiol.">
        <title>The Global Catalogue of Microorganisms (GCM) 10K type strain sequencing project: providing services to taxonomists for standard genome sequencing and annotation.</title>
        <authorList>
            <consortium name="The Broad Institute Genomics Platform"/>
            <consortium name="The Broad Institute Genome Sequencing Center for Infectious Disease"/>
            <person name="Wu L."/>
            <person name="Ma J."/>
        </authorList>
    </citation>
    <scope>NUCLEOTIDE SEQUENCE [LARGE SCALE GENOMIC DNA]</scope>
    <source>
        <strain evidence="7">CCUG 56754</strain>
    </source>
</reference>
<dbReference type="InterPro" id="IPR005471">
    <property type="entry name" value="Tscrpt_reg_IclR_N"/>
</dbReference>
<dbReference type="PROSITE" id="PS51077">
    <property type="entry name" value="HTH_ICLR"/>
    <property type="match status" value="1"/>
</dbReference>
<evidence type="ECO:0000259" key="4">
    <source>
        <dbReference type="PROSITE" id="PS51077"/>
    </source>
</evidence>
<dbReference type="PANTHER" id="PTHR30136">
    <property type="entry name" value="HELIX-TURN-HELIX TRANSCRIPTIONAL REGULATOR, ICLR FAMILY"/>
    <property type="match status" value="1"/>
</dbReference>
<proteinExistence type="predicted"/>
<dbReference type="SUPFAM" id="SSF55781">
    <property type="entry name" value="GAF domain-like"/>
    <property type="match status" value="1"/>
</dbReference>
<dbReference type="Pfam" id="PF09339">
    <property type="entry name" value="HTH_IclR"/>
    <property type="match status" value="1"/>
</dbReference>
<feature type="domain" description="HTH iclR-type" evidence="4">
    <location>
        <begin position="8"/>
        <end position="69"/>
    </location>
</feature>
<organism evidence="6 7">
    <name type="scientific">Virgibacillus byunsanensis</name>
    <dbReference type="NCBI Taxonomy" id="570945"/>
    <lineage>
        <taxon>Bacteria</taxon>
        <taxon>Bacillati</taxon>
        <taxon>Bacillota</taxon>
        <taxon>Bacilli</taxon>
        <taxon>Bacillales</taxon>
        <taxon>Bacillaceae</taxon>
        <taxon>Virgibacillus</taxon>
    </lineage>
</organism>
<keyword evidence="1" id="KW-0805">Transcription regulation</keyword>
<evidence type="ECO:0000313" key="6">
    <source>
        <dbReference type="EMBL" id="MFD1037475.1"/>
    </source>
</evidence>
<dbReference type="InterPro" id="IPR014757">
    <property type="entry name" value="Tscrpt_reg_IclR_C"/>
</dbReference>
<comment type="caution">
    <text evidence="6">The sequence shown here is derived from an EMBL/GenBank/DDBJ whole genome shotgun (WGS) entry which is preliminary data.</text>
</comment>
<evidence type="ECO:0000256" key="3">
    <source>
        <dbReference type="ARBA" id="ARBA00023163"/>
    </source>
</evidence>
<evidence type="ECO:0000259" key="5">
    <source>
        <dbReference type="PROSITE" id="PS51078"/>
    </source>
</evidence>
<dbReference type="SMART" id="SM00346">
    <property type="entry name" value="HTH_ICLR"/>
    <property type="match status" value="1"/>
</dbReference>